<organism evidence="1 2">
    <name type="scientific">Diversispora epigaea</name>
    <dbReference type="NCBI Taxonomy" id="1348612"/>
    <lineage>
        <taxon>Eukaryota</taxon>
        <taxon>Fungi</taxon>
        <taxon>Fungi incertae sedis</taxon>
        <taxon>Mucoromycota</taxon>
        <taxon>Glomeromycotina</taxon>
        <taxon>Glomeromycetes</taxon>
        <taxon>Diversisporales</taxon>
        <taxon>Diversisporaceae</taxon>
        <taxon>Diversispora</taxon>
    </lineage>
</organism>
<sequence>MSSNGEFLKILLSLQILKKDFLTLRTTLQQCLPLIRYLHILNTELFDKILSYKKHLIAPDRPVKSISLSARSAAITEFPSRAEVSKEPFATIISEEHVAEISSWIDYGFIPQTFWNICHGHAKTVVVVKVKGTGTNEIIGGHTPLAWDNTFDNF</sequence>
<dbReference type="Proteomes" id="UP000266861">
    <property type="component" value="Unassembled WGS sequence"/>
</dbReference>
<dbReference type="AlphaFoldDB" id="A0A397IDF4"/>
<evidence type="ECO:0000313" key="2">
    <source>
        <dbReference type="Proteomes" id="UP000266861"/>
    </source>
</evidence>
<dbReference type="EMBL" id="PQFF01000211">
    <property type="protein sequence ID" value="RHZ73911.1"/>
    <property type="molecule type" value="Genomic_DNA"/>
</dbReference>
<evidence type="ECO:0008006" key="3">
    <source>
        <dbReference type="Google" id="ProtNLM"/>
    </source>
</evidence>
<gene>
    <name evidence="1" type="ORF">Glove_228g124</name>
</gene>
<comment type="caution">
    <text evidence="1">The sequence shown here is derived from an EMBL/GenBank/DDBJ whole genome shotgun (WGS) entry which is preliminary data.</text>
</comment>
<reference evidence="1 2" key="1">
    <citation type="submission" date="2018-08" db="EMBL/GenBank/DDBJ databases">
        <title>Genome and evolution of the arbuscular mycorrhizal fungus Diversispora epigaea (formerly Glomus versiforme) and its bacterial endosymbionts.</title>
        <authorList>
            <person name="Sun X."/>
            <person name="Fei Z."/>
            <person name="Harrison M."/>
        </authorList>
    </citation>
    <scope>NUCLEOTIDE SEQUENCE [LARGE SCALE GENOMIC DNA]</scope>
    <source>
        <strain evidence="1 2">IT104</strain>
    </source>
</reference>
<name>A0A397IDF4_9GLOM</name>
<accession>A0A397IDF4</accession>
<evidence type="ECO:0000313" key="1">
    <source>
        <dbReference type="EMBL" id="RHZ73911.1"/>
    </source>
</evidence>
<protein>
    <recommendedName>
        <fullName evidence="3">TLDc domain-containing protein</fullName>
    </recommendedName>
</protein>
<proteinExistence type="predicted"/>
<keyword evidence="2" id="KW-1185">Reference proteome</keyword>